<gene>
    <name evidence="1" type="ORF">CLCHR_22310</name>
    <name evidence="2" type="ORF">D2A34_22700</name>
</gene>
<organism evidence="1 3">
    <name type="scientific">Clostridium chromiireducens</name>
    <dbReference type="NCBI Taxonomy" id="225345"/>
    <lineage>
        <taxon>Bacteria</taxon>
        <taxon>Bacillati</taxon>
        <taxon>Bacillota</taxon>
        <taxon>Clostridia</taxon>
        <taxon>Eubacteriales</taxon>
        <taxon>Clostridiaceae</taxon>
        <taxon>Clostridium</taxon>
    </lineage>
</organism>
<evidence type="ECO:0000313" key="2">
    <source>
        <dbReference type="EMBL" id="RII32483.1"/>
    </source>
</evidence>
<reference evidence="1 3" key="1">
    <citation type="submission" date="2017-03" db="EMBL/GenBank/DDBJ databases">
        <title>Genome sequence of Clostridium chromiireducens DSM 23318.</title>
        <authorList>
            <person name="Poehlein A."/>
            <person name="Daniel R."/>
        </authorList>
    </citation>
    <scope>NUCLEOTIDE SEQUENCE [LARGE SCALE GENOMIC DNA]</scope>
    <source>
        <strain evidence="1 3">DSM 23318</strain>
    </source>
</reference>
<proteinExistence type="predicted"/>
<accession>A0A1V4IQK9</accession>
<reference evidence="2 4" key="2">
    <citation type="submission" date="2018-08" db="EMBL/GenBank/DDBJ databases">
        <title>Genome of Clostridium chromiireducens C1, DSM12136.</title>
        <authorList>
            <person name="Xing M."/>
            <person name="Wei Y."/>
            <person name="Ang E.L."/>
            <person name="Zhao H."/>
            <person name="Zhang Y."/>
        </authorList>
    </citation>
    <scope>NUCLEOTIDE SEQUENCE [LARGE SCALE GENOMIC DNA]</scope>
    <source>
        <strain evidence="2 4">C1</strain>
    </source>
</reference>
<keyword evidence="3" id="KW-1185">Reference proteome</keyword>
<dbReference type="Proteomes" id="UP000191056">
    <property type="component" value="Unassembled WGS sequence"/>
</dbReference>
<comment type="caution">
    <text evidence="1">The sequence shown here is derived from an EMBL/GenBank/DDBJ whole genome shotgun (WGS) entry which is preliminary data.</text>
</comment>
<protein>
    <submittedName>
        <fullName evidence="1">Uncharacterized protein</fullName>
    </submittedName>
</protein>
<sequence length="111" mass="12098">MSKEYSNKDKDSIGFDFIFDKNGDYIYTASEYGFGKNVKIRGKITAPEDGSYSVSIVSSDGGGGQWQSIKASEEISCIISTSFFHKTTITVKISSNKPECNGHAAIDYSIS</sequence>
<dbReference type="Proteomes" id="UP000265930">
    <property type="component" value="Unassembled WGS sequence"/>
</dbReference>
<dbReference type="OrthoDB" id="1935809at2"/>
<name>A0A1V4IQK9_9CLOT</name>
<evidence type="ECO:0000313" key="1">
    <source>
        <dbReference type="EMBL" id="OPJ62094.1"/>
    </source>
</evidence>
<evidence type="ECO:0000313" key="3">
    <source>
        <dbReference type="Proteomes" id="UP000191056"/>
    </source>
</evidence>
<dbReference type="RefSeq" id="WP_079439866.1">
    <property type="nucleotide sequence ID" value="NZ_MZGT01000026.1"/>
</dbReference>
<dbReference type="EMBL" id="QXDJ01000007">
    <property type="protein sequence ID" value="RII32483.1"/>
    <property type="molecule type" value="Genomic_DNA"/>
</dbReference>
<evidence type="ECO:0000313" key="4">
    <source>
        <dbReference type="Proteomes" id="UP000265930"/>
    </source>
</evidence>
<dbReference type="EMBL" id="MZGT01000026">
    <property type="protein sequence ID" value="OPJ62094.1"/>
    <property type="molecule type" value="Genomic_DNA"/>
</dbReference>
<dbReference type="AlphaFoldDB" id="A0A1V4IQK9"/>